<reference evidence="2 3" key="1">
    <citation type="submission" date="2020-10" db="EMBL/GenBank/DDBJ databases">
        <title>Aquamicrobium zhengzhouensis sp. nov., a exopolysaccharide producing bacterium isolated from farmland soil.</title>
        <authorList>
            <person name="Wang X."/>
        </authorList>
    </citation>
    <scope>NUCLEOTIDE SEQUENCE [LARGE SCALE GENOMIC DNA]</scope>
    <source>
        <strain evidence="3">cd-1</strain>
    </source>
</reference>
<proteinExistence type="predicted"/>
<evidence type="ECO:0000313" key="3">
    <source>
        <dbReference type="Proteomes" id="UP000601789"/>
    </source>
</evidence>
<sequence>MIQDQDDQIEEKPLDPAVERVRRKLVRFIAINLGILFLALMAVVAALVYRATRVETPTAPVRELPVPSGTAAYGEISLPRGANIISHAISGNRLSLSLELADGSRTIFIYDMTEARLLARFDIKEE</sequence>
<keyword evidence="1" id="KW-0472">Membrane</keyword>
<keyword evidence="1" id="KW-0812">Transmembrane</keyword>
<dbReference type="RefSeq" id="WP_198477860.1">
    <property type="nucleotide sequence ID" value="NZ_JADGMQ010000015.1"/>
</dbReference>
<dbReference type="Proteomes" id="UP000601789">
    <property type="component" value="Unassembled WGS sequence"/>
</dbReference>
<dbReference type="EMBL" id="JADGMQ010000015">
    <property type="protein sequence ID" value="MBI1622320.1"/>
    <property type="molecule type" value="Genomic_DNA"/>
</dbReference>
<keyword evidence="1" id="KW-1133">Transmembrane helix</keyword>
<protein>
    <submittedName>
        <fullName evidence="2">Fimbrial protein</fullName>
    </submittedName>
</protein>
<name>A0ABS0SG86_9HYPH</name>
<evidence type="ECO:0000313" key="2">
    <source>
        <dbReference type="EMBL" id="MBI1622320.1"/>
    </source>
</evidence>
<gene>
    <name evidence="2" type="ORF">IOD40_16795</name>
</gene>
<comment type="caution">
    <text evidence="2">The sequence shown here is derived from an EMBL/GenBank/DDBJ whole genome shotgun (WGS) entry which is preliminary data.</text>
</comment>
<organism evidence="2 3">
    <name type="scientific">Aquamicrobium zhengzhouense</name>
    <dbReference type="NCBI Taxonomy" id="2781738"/>
    <lineage>
        <taxon>Bacteria</taxon>
        <taxon>Pseudomonadati</taxon>
        <taxon>Pseudomonadota</taxon>
        <taxon>Alphaproteobacteria</taxon>
        <taxon>Hyphomicrobiales</taxon>
        <taxon>Phyllobacteriaceae</taxon>
        <taxon>Aquamicrobium</taxon>
    </lineage>
</organism>
<keyword evidence="3" id="KW-1185">Reference proteome</keyword>
<feature type="transmembrane region" description="Helical" evidence="1">
    <location>
        <begin position="28"/>
        <end position="49"/>
    </location>
</feature>
<evidence type="ECO:0000256" key="1">
    <source>
        <dbReference type="SAM" id="Phobius"/>
    </source>
</evidence>
<accession>A0ABS0SG86</accession>